<accession>G0QLF8</accession>
<dbReference type="PANTHER" id="PTHR13601">
    <property type="entry name" value="GAMETOGENETIN-BINDING PROTEIN 2"/>
    <property type="match status" value="1"/>
</dbReference>
<gene>
    <name evidence="3" type="ORF">IMG5_029940</name>
</gene>
<protein>
    <submittedName>
        <fullName evidence="3">Uncharacterized protein</fullName>
    </submittedName>
</protein>
<dbReference type="GO" id="GO:0005737">
    <property type="term" value="C:cytoplasm"/>
    <property type="evidence" value="ECO:0007669"/>
    <property type="project" value="TreeGrafter"/>
</dbReference>
<dbReference type="PANTHER" id="PTHR13601:SF2">
    <property type="entry name" value="GAMETOGENETIN-BINDING PROTEIN 2"/>
    <property type="match status" value="1"/>
</dbReference>
<name>G0QLF8_ICHMU</name>
<feature type="compositionally biased region" description="Acidic residues" evidence="2">
    <location>
        <begin position="405"/>
        <end position="426"/>
    </location>
</feature>
<organism evidence="3 4">
    <name type="scientific">Ichthyophthirius multifiliis</name>
    <name type="common">White spot disease agent</name>
    <name type="synonym">Ich</name>
    <dbReference type="NCBI Taxonomy" id="5932"/>
    <lineage>
        <taxon>Eukaryota</taxon>
        <taxon>Sar</taxon>
        <taxon>Alveolata</taxon>
        <taxon>Ciliophora</taxon>
        <taxon>Intramacronucleata</taxon>
        <taxon>Oligohymenophorea</taxon>
        <taxon>Hymenostomatida</taxon>
        <taxon>Ophryoglenina</taxon>
        <taxon>Ichthyophthirius</taxon>
    </lineage>
</organism>
<reference evidence="3 4" key="1">
    <citation type="submission" date="2011-07" db="EMBL/GenBank/DDBJ databases">
        <authorList>
            <person name="Coyne R."/>
            <person name="Brami D."/>
            <person name="Johnson J."/>
            <person name="Hostetler J."/>
            <person name="Hannick L."/>
            <person name="Clark T."/>
            <person name="Cassidy-Hanley D."/>
            <person name="Inman J."/>
        </authorList>
    </citation>
    <scope>NUCLEOTIDE SEQUENCE [LARGE SCALE GENOMIC DNA]</scope>
    <source>
        <strain evidence="3 4">G5</strain>
    </source>
</reference>
<evidence type="ECO:0000256" key="2">
    <source>
        <dbReference type="SAM" id="MobiDB-lite"/>
    </source>
</evidence>
<dbReference type="STRING" id="857967.G0QLF8"/>
<dbReference type="EMBL" id="GL983253">
    <property type="protein sequence ID" value="EGR33952.1"/>
    <property type="molecule type" value="Genomic_DNA"/>
</dbReference>
<proteinExistence type="predicted"/>
<feature type="region of interest" description="Disordered" evidence="2">
    <location>
        <begin position="399"/>
        <end position="429"/>
    </location>
</feature>
<evidence type="ECO:0000313" key="3">
    <source>
        <dbReference type="EMBL" id="EGR33952.1"/>
    </source>
</evidence>
<feature type="coiled-coil region" evidence="1">
    <location>
        <begin position="117"/>
        <end position="146"/>
    </location>
</feature>
<keyword evidence="1" id="KW-0175">Coiled coil</keyword>
<dbReference type="GO" id="GO:0005634">
    <property type="term" value="C:nucleus"/>
    <property type="evidence" value="ECO:0007669"/>
    <property type="project" value="TreeGrafter"/>
</dbReference>
<keyword evidence="4" id="KW-1185">Reference proteome</keyword>
<dbReference type="InterPro" id="IPR026073">
    <property type="entry name" value="GGNBP2"/>
</dbReference>
<dbReference type="InParanoid" id="G0QLF8"/>
<dbReference type="GeneID" id="14910138"/>
<evidence type="ECO:0000256" key="1">
    <source>
        <dbReference type="SAM" id="Coils"/>
    </source>
</evidence>
<dbReference type="RefSeq" id="XP_004039256.1">
    <property type="nucleotide sequence ID" value="XM_004039208.1"/>
</dbReference>
<evidence type="ECO:0000313" key="4">
    <source>
        <dbReference type="Proteomes" id="UP000008983"/>
    </source>
</evidence>
<dbReference type="AlphaFoldDB" id="G0QLF8"/>
<dbReference type="OrthoDB" id="2422440at2759"/>
<dbReference type="Proteomes" id="UP000008983">
    <property type="component" value="Unassembled WGS sequence"/>
</dbReference>
<sequence length="437" mass="52793">MLYKIKNSHNTIITQEIKKLTSIEYNKTFQTIFKNQNIIKKQTINPEDIQRNLDCLEQQRTQKQIAQQKNKRNSENDDFYTDQEDVEEEETYFCDQKQYQEFLSTTLQQEQFKIKPIKIKQQEIKIKQQEIKMKQQEIQIQQALKIIGQKNHNTIQNKKQLKFDPEIQNILNKLQILDFKDKKQATTISKHQLNVSIQKFIDCIGCKETLQKYIEDIFQVNGVKQLFNQEILISQKQNLINLNDKILENNYNIAFLLEQHLNSSITQDNLNKKQNLQKNYRCLLHSKKPIPCSLWKDNQEMIIEQNIEEIQELILIDESQFLLNLQQYLKKRKFCSACKEHIMLEYQKLKDDIRQNQNQYPQIFNQESRICLNRENHVNLHHYIHNNYLEQTEEFQINNQNNEQNEGENEEENEEDYEEEDEEEEEVKEKKCIYTFT</sequence>